<dbReference type="EC" id="2.7.1.69" evidence="9"/>
<dbReference type="SUPFAM" id="SSF52728">
    <property type="entry name" value="PTS IIb component"/>
    <property type="match status" value="1"/>
</dbReference>
<dbReference type="Gene3D" id="3.40.35.10">
    <property type="entry name" value="Phosphotransferase system, sorbose subfamily IIB component"/>
    <property type="match status" value="1"/>
</dbReference>
<dbReference type="RefSeq" id="WP_015778591.1">
    <property type="nucleotide sequence ID" value="NC_013171.1"/>
</dbReference>
<comment type="subcellular location">
    <subcellularLocation>
        <location evidence="1">Cytoplasm</location>
    </subcellularLocation>
</comment>
<dbReference type="Proteomes" id="UP000002294">
    <property type="component" value="Chromosome"/>
</dbReference>
<keyword evidence="3" id="KW-0963">Cytoplasm</keyword>
<keyword evidence="7" id="KW-0418">Kinase</keyword>
<evidence type="ECO:0000256" key="7">
    <source>
        <dbReference type="ARBA" id="ARBA00022777"/>
    </source>
</evidence>
<keyword evidence="2" id="KW-0813">Transport</keyword>
<keyword evidence="10" id="KW-1185">Reference proteome</keyword>
<sequence>MAEIEFTRIDDRLLHGQVGREWVKSEDCDLIVVANDETSEDRQAQKLMNIATPLFAETVFWTIDRTIKEIEETHEDSKALILVESPEDAYKLVEAGLNINSVNLGNMRELPDKDKINENIYVGDKDREYFKKLHDKNISIDIRTLHSDKALDESVLF</sequence>
<reference evidence="9 10" key="1">
    <citation type="journal article" date="2009" name="Stand. Genomic Sci.">
        <title>Complete genome sequence of Anaerococcus prevotii type strain (PC1).</title>
        <authorList>
            <person name="Labutti K."/>
            <person name="Pukall R."/>
            <person name="Steenblock K."/>
            <person name="Glavina Del Rio T."/>
            <person name="Tice H."/>
            <person name="Copeland A."/>
            <person name="Cheng J.F."/>
            <person name="Lucas S."/>
            <person name="Chen F."/>
            <person name="Nolan M."/>
            <person name="Bruce D."/>
            <person name="Goodwin L."/>
            <person name="Pitluck S."/>
            <person name="Ivanova N."/>
            <person name="Mavromatis K."/>
            <person name="Ovchinnikova G."/>
            <person name="Pati A."/>
            <person name="Chen A."/>
            <person name="Palaniappan K."/>
            <person name="Land M."/>
            <person name="Hauser L."/>
            <person name="Chang Y.J."/>
            <person name="Jeffries C.D."/>
            <person name="Chain P."/>
            <person name="Saunders E."/>
            <person name="Brettin T."/>
            <person name="Detter J.C."/>
            <person name="Han C."/>
            <person name="Goker M."/>
            <person name="Bristow J."/>
            <person name="Eisen J.A."/>
            <person name="Markowitz V."/>
            <person name="Hugenholtz P."/>
            <person name="Kyrpides N.C."/>
            <person name="Klenk H.P."/>
            <person name="Lapidus A."/>
        </authorList>
    </citation>
    <scope>NUCLEOTIDE SEQUENCE [LARGE SCALE GENOMIC DNA]</scope>
    <source>
        <strain evidence="10">ATCC 9321 / DSM 20548 / JCM 6508 / NCTC 11806 / PC1</strain>
    </source>
</reference>
<evidence type="ECO:0000256" key="1">
    <source>
        <dbReference type="ARBA" id="ARBA00004496"/>
    </source>
</evidence>
<evidence type="ECO:0000256" key="6">
    <source>
        <dbReference type="ARBA" id="ARBA00022683"/>
    </source>
</evidence>
<evidence type="ECO:0000313" key="9">
    <source>
        <dbReference type="EMBL" id="ACV29695.1"/>
    </source>
</evidence>
<keyword evidence="4" id="KW-0762">Sugar transport</keyword>
<dbReference type="InterPro" id="IPR004720">
    <property type="entry name" value="PTS_IIB_sorbose-sp"/>
</dbReference>
<dbReference type="GO" id="GO:0005737">
    <property type="term" value="C:cytoplasm"/>
    <property type="evidence" value="ECO:0007669"/>
    <property type="project" value="UniProtKB-SubCell"/>
</dbReference>
<feature type="domain" description="PTS EIIB type-4" evidence="8">
    <location>
        <begin position="1"/>
        <end position="157"/>
    </location>
</feature>
<name>C7RET2_ANAPD</name>
<gene>
    <name evidence="9" type="ordered locus">Apre_1675</name>
</gene>
<keyword evidence="5 9" id="KW-0808">Transferase</keyword>
<dbReference type="STRING" id="525919.Apre_1675"/>
<evidence type="ECO:0000256" key="2">
    <source>
        <dbReference type="ARBA" id="ARBA00022448"/>
    </source>
</evidence>
<dbReference type="GO" id="GO:0008982">
    <property type="term" value="F:protein-N(PI)-phosphohistidine-sugar phosphotransferase activity"/>
    <property type="evidence" value="ECO:0007669"/>
    <property type="project" value="InterPro"/>
</dbReference>
<dbReference type="KEGG" id="apr:Apre_1675"/>
<dbReference type="eggNOG" id="COG3444">
    <property type="taxonomic scope" value="Bacteria"/>
</dbReference>
<dbReference type="OrthoDB" id="9788818at2"/>
<protein>
    <submittedName>
        <fullName evidence="9">Protein-N(Pi)-phosphohistidine--sugar phosphotransferase</fullName>
        <ecNumber evidence="9">2.7.1.69</ecNumber>
    </submittedName>
</protein>
<dbReference type="HOGENOM" id="CLU_116175_2_1_9"/>
<dbReference type="AlphaFoldDB" id="C7RET2"/>
<dbReference type="Pfam" id="PF03830">
    <property type="entry name" value="PTSIIB_sorb"/>
    <property type="match status" value="1"/>
</dbReference>
<accession>C7RET2</accession>
<dbReference type="GO" id="GO:0009401">
    <property type="term" value="P:phosphoenolpyruvate-dependent sugar phosphotransferase system"/>
    <property type="evidence" value="ECO:0007669"/>
    <property type="project" value="UniProtKB-KW"/>
</dbReference>
<dbReference type="GO" id="GO:0016301">
    <property type="term" value="F:kinase activity"/>
    <property type="evidence" value="ECO:0007669"/>
    <property type="project" value="UniProtKB-KW"/>
</dbReference>
<evidence type="ECO:0000256" key="3">
    <source>
        <dbReference type="ARBA" id="ARBA00022490"/>
    </source>
</evidence>
<organism evidence="9 10">
    <name type="scientific">Anaerococcus prevotii (strain ATCC 9321 / DSM 20548 / JCM 6508 / NCTC 11806 / PC1)</name>
    <name type="common">Peptostreptococcus prevotii</name>
    <name type="synonym">Peptococcus prevotii</name>
    <dbReference type="NCBI Taxonomy" id="525919"/>
    <lineage>
        <taxon>Bacteria</taxon>
        <taxon>Bacillati</taxon>
        <taxon>Bacillota</taxon>
        <taxon>Tissierellia</taxon>
        <taxon>Tissierellales</taxon>
        <taxon>Peptoniphilaceae</taxon>
        <taxon>Anaerococcus</taxon>
    </lineage>
</organism>
<dbReference type="EMBL" id="CP001708">
    <property type="protein sequence ID" value="ACV29695.1"/>
    <property type="molecule type" value="Genomic_DNA"/>
</dbReference>
<proteinExistence type="predicted"/>
<evidence type="ECO:0000256" key="4">
    <source>
        <dbReference type="ARBA" id="ARBA00022597"/>
    </source>
</evidence>
<evidence type="ECO:0000256" key="5">
    <source>
        <dbReference type="ARBA" id="ARBA00022679"/>
    </source>
</evidence>
<evidence type="ECO:0000313" key="10">
    <source>
        <dbReference type="Proteomes" id="UP000002294"/>
    </source>
</evidence>
<dbReference type="PROSITE" id="PS51101">
    <property type="entry name" value="PTS_EIIB_TYPE_4"/>
    <property type="match status" value="1"/>
</dbReference>
<evidence type="ECO:0000259" key="8">
    <source>
        <dbReference type="PROSITE" id="PS51101"/>
    </source>
</evidence>
<dbReference type="InterPro" id="IPR036667">
    <property type="entry name" value="PTS_IIB_sorbose-sp_sf"/>
</dbReference>
<keyword evidence="6" id="KW-0598">Phosphotransferase system</keyword>